<proteinExistence type="predicted"/>
<dbReference type="Proteomes" id="UP000559256">
    <property type="component" value="Unassembled WGS sequence"/>
</dbReference>
<organism evidence="2 3">
    <name type="scientific">Tetrapyrgos nigripes</name>
    <dbReference type="NCBI Taxonomy" id="182062"/>
    <lineage>
        <taxon>Eukaryota</taxon>
        <taxon>Fungi</taxon>
        <taxon>Dikarya</taxon>
        <taxon>Basidiomycota</taxon>
        <taxon>Agaricomycotina</taxon>
        <taxon>Agaricomycetes</taxon>
        <taxon>Agaricomycetidae</taxon>
        <taxon>Agaricales</taxon>
        <taxon>Marasmiineae</taxon>
        <taxon>Marasmiaceae</taxon>
        <taxon>Tetrapyrgos</taxon>
    </lineage>
</organism>
<dbReference type="Gene3D" id="3.80.10.10">
    <property type="entry name" value="Ribonuclease Inhibitor"/>
    <property type="match status" value="1"/>
</dbReference>
<feature type="coiled-coil region" evidence="1">
    <location>
        <begin position="24"/>
        <end position="51"/>
    </location>
</feature>
<evidence type="ECO:0000313" key="2">
    <source>
        <dbReference type="EMBL" id="KAF5366975.1"/>
    </source>
</evidence>
<dbReference type="InterPro" id="IPR036047">
    <property type="entry name" value="F-box-like_dom_sf"/>
</dbReference>
<evidence type="ECO:0008006" key="4">
    <source>
        <dbReference type="Google" id="ProtNLM"/>
    </source>
</evidence>
<protein>
    <recommendedName>
        <fullName evidence="4">F-box domain-containing protein</fullName>
    </recommendedName>
</protein>
<comment type="caution">
    <text evidence="2">The sequence shown here is derived from an EMBL/GenBank/DDBJ whole genome shotgun (WGS) entry which is preliminary data.</text>
</comment>
<dbReference type="OrthoDB" id="3203373at2759"/>
<sequence length="482" mass="54190">MSAAEAQYSHPQIQTEIAQSDAILESLSELRAKLLTQLEETELRIKRESARRGRLANLLAPISLPPELLSTIFLICQDTTQSFPIIASHVCGYWRDVATSTPLLWANVRLRLSIRTSREVLDTQTDRLEAYLTRTNTSHFKVRVEINGNHDFSKIVECVAAHSDRCSHFHLSLANNPYAVETLRGCFASVEAPVLEHLSITVSPLMGHYDPRQFSIILPTVFASAPSLTFVRLTGVAGSLQPPLVNVTTLHVDGVHMSDLTLPQYRRLLAGLPSLVNLSLLEIGVIEPGIESLDPIPLPFLRSLRLRDGLDYQSVRLLLDSLPVEQIESLILSHVEQLDPSLFPNVRQLTFSACNFPVDQLGHIMLAFPSVQSFTIEIISSLMLIALGYPGTPVWWPHLKILTVREIQHVEINSLLELVRNRKKMEHPLEKVYLDKRSKGLLRGRSQLEELESMVSVERHHDTEAWPAGLGYEDEDDGFWLP</sequence>
<dbReference type="Gene3D" id="1.20.1280.50">
    <property type="match status" value="1"/>
</dbReference>
<accession>A0A8H5GLQ2</accession>
<dbReference type="SUPFAM" id="SSF52047">
    <property type="entry name" value="RNI-like"/>
    <property type="match status" value="1"/>
</dbReference>
<dbReference type="AlphaFoldDB" id="A0A8H5GLQ2"/>
<dbReference type="SUPFAM" id="SSF81383">
    <property type="entry name" value="F-box domain"/>
    <property type="match status" value="1"/>
</dbReference>
<dbReference type="EMBL" id="JAACJM010000020">
    <property type="protein sequence ID" value="KAF5366975.1"/>
    <property type="molecule type" value="Genomic_DNA"/>
</dbReference>
<evidence type="ECO:0000256" key="1">
    <source>
        <dbReference type="SAM" id="Coils"/>
    </source>
</evidence>
<gene>
    <name evidence="2" type="ORF">D9758_003960</name>
</gene>
<keyword evidence="3" id="KW-1185">Reference proteome</keyword>
<name>A0A8H5GLQ2_9AGAR</name>
<reference evidence="2 3" key="1">
    <citation type="journal article" date="2020" name="ISME J.">
        <title>Uncovering the hidden diversity of litter-decomposition mechanisms in mushroom-forming fungi.</title>
        <authorList>
            <person name="Floudas D."/>
            <person name="Bentzer J."/>
            <person name="Ahren D."/>
            <person name="Johansson T."/>
            <person name="Persson P."/>
            <person name="Tunlid A."/>
        </authorList>
    </citation>
    <scope>NUCLEOTIDE SEQUENCE [LARGE SCALE GENOMIC DNA]</scope>
    <source>
        <strain evidence="2 3">CBS 291.85</strain>
    </source>
</reference>
<dbReference type="InterPro" id="IPR032675">
    <property type="entry name" value="LRR_dom_sf"/>
</dbReference>
<keyword evidence="1" id="KW-0175">Coiled coil</keyword>
<evidence type="ECO:0000313" key="3">
    <source>
        <dbReference type="Proteomes" id="UP000559256"/>
    </source>
</evidence>